<dbReference type="SUPFAM" id="SSF53067">
    <property type="entry name" value="Actin-like ATPase domain"/>
    <property type="match status" value="1"/>
</dbReference>
<dbReference type="EMBL" id="SLXK01000004">
    <property type="protein sequence ID" value="TCP30892.1"/>
    <property type="molecule type" value="Genomic_DNA"/>
</dbReference>
<dbReference type="Gene3D" id="1.10.10.10">
    <property type="entry name" value="Winged helix-like DNA-binding domain superfamily/Winged helix DNA-binding domain"/>
    <property type="match status" value="1"/>
</dbReference>
<dbReference type="AlphaFoldDB" id="A0A4R2P7M0"/>
<comment type="caution">
    <text evidence="4">The sequence shown here is derived from an EMBL/GenBank/DDBJ whole genome shotgun (WGS) entry which is preliminary data.</text>
</comment>
<gene>
    <name evidence="4" type="ORF">EV207_10471</name>
</gene>
<organism evidence="4 5">
    <name type="scientific">Scopulibacillus darangshiensis</name>
    <dbReference type="NCBI Taxonomy" id="442528"/>
    <lineage>
        <taxon>Bacteria</taxon>
        <taxon>Bacillati</taxon>
        <taxon>Bacillota</taxon>
        <taxon>Bacilli</taxon>
        <taxon>Bacillales</taxon>
        <taxon>Sporolactobacillaceae</taxon>
        <taxon>Scopulibacillus</taxon>
    </lineage>
</organism>
<evidence type="ECO:0000256" key="3">
    <source>
        <dbReference type="ARBA" id="ARBA00022629"/>
    </source>
</evidence>
<dbReference type="InterPro" id="IPR036388">
    <property type="entry name" value="WH-like_DNA-bd_sf"/>
</dbReference>
<sequence>MIKQFIGPLSEKEKRIKQLYRFIREQGPVSKGELIEEMGLSQTTCTRLIDELHQKKLIIESGLGESSGGRKPITYQITPDLYYLIGIDISRTHTKVILMDLSLNVMEQVKLTMNKETTPEVTIQFIEAQIEDMLNKRQTNLSKVLGIGIGAIGPLDREKGMILSPIDFLAPGWGNVRICDTLSEKFNLPILLDIGVNTALLAEYQNGLWKKYNDIAYVIQGVGTRLGVITDGHLSRGAADRLGMFGQGHMVVEAHGRKCVCGGYGCIQAYASISAIKKEVIQSVKRGHDSILRDQVHDIEKIEFNDICQAVNNHDPLCSHLVKDAAYYDAISLSNLINVLLPEMMILAGPVYTEMDLFYETVIKATKERYSVIYPGHKIEFNRGILGENAVAIGAGSIVFDYYLK</sequence>
<evidence type="ECO:0000256" key="2">
    <source>
        <dbReference type="ARBA" id="ARBA00006479"/>
    </source>
</evidence>
<keyword evidence="4" id="KW-0418">Kinase</keyword>
<dbReference type="RefSeq" id="WP_132744153.1">
    <property type="nucleotide sequence ID" value="NZ_SLXK01000004.1"/>
</dbReference>
<dbReference type="SUPFAM" id="SSF46785">
    <property type="entry name" value="Winged helix' DNA-binding domain"/>
    <property type="match status" value="1"/>
</dbReference>
<keyword evidence="3" id="KW-0859">Xylose metabolism</keyword>
<name>A0A4R2P7M0_9BACL</name>
<evidence type="ECO:0000313" key="5">
    <source>
        <dbReference type="Proteomes" id="UP000295416"/>
    </source>
</evidence>
<dbReference type="Proteomes" id="UP000295416">
    <property type="component" value="Unassembled WGS sequence"/>
</dbReference>
<protein>
    <submittedName>
        <fullName evidence="4">Putative NBD/HSP70 family sugar kinase</fullName>
    </submittedName>
</protein>
<dbReference type="Pfam" id="PF00480">
    <property type="entry name" value="ROK"/>
    <property type="match status" value="1"/>
</dbReference>
<reference evidence="4 5" key="1">
    <citation type="submission" date="2019-03" db="EMBL/GenBank/DDBJ databases">
        <title>Genomic Encyclopedia of Type Strains, Phase IV (KMG-IV): sequencing the most valuable type-strain genomes for metagenomic binning, comparative biology and taxonomic classification.</title>
        <authorList>
            <person name="Goeker M."/>
        </authorList>
    </citation>
    <scope>NUCLEOTIDE SEQUENCE [LARGE SCALE GENOMIC DNA]</scope>
    <source>
        <strain evidence="4 5">DSM 19377</strain>
    </source>
</reference>
<dbReference type="PANTHER" id="PTHR18964">
    <property type="entry name" value="ROK (REPRESSOR, ORF, KINASE) FAMILY"/>
    <property type="match status" value="1"/>
</dbReference>
<dbReference type="Gene3D" id="3.30.420.40">
    <property type="match status" value="2"/>
</dbReference>
<keyword evidence="3" id="KW-0119">Carbohydrate metabolism</keyword>
<dbReference type="InterPro" id="IPR036390">
    <property type="entry name" value="WH_DNA-bd_sf"/>
</dbReference>
<comment type="function">
    <text evidence="1">Transcriptional repressor of xylose-utilizing enzymes.</text>
</comment>
<dbReference type="GO" id="GO:0016301">
    <property type="term" value="F:kinase activity"/>
    <property type="evidence" value="ECO:0007669"/>
    <property type="project" value="UniProtKB-KW"/>
</dbReference>
<dbReference type="InterPro" id="IPR000600">
    <property type="entry name" value="ROK"/>
</dbReference>
<dbReference type="OrthoDB" id="9796533at2"/>
<comment type="similarity">
    <text evidence="2">Belongs to the ROK (NagC/XylR) family.</text>
</comment>
<proteinExistence type="inferred from homology"/>
<dbReference type="InterPro" id="IPR043129">
    <property type="entry name" value="ATPase_NBD"/>
</dbReference>
<keyword evidence="4" id="KW-0808">Transferase</keyword>
<dbReference type="PANTHER" id="PTHR18964:SF149">
    <property type="entry name" value="BIFUNCTIONAL UDP-N-ACETYLGLUCOSAMINE 2-EPIMERASE_N-ACETYLMANNOSAMINE KINASE"/>
    <property type="match status" value="1"/>
</dbReference>
<accession>A0A4R2P7M0</accession>
<dbReference type="GO" id="GO:0042732">
    <property type="term" value="P:D-xylose metabolic process"/>
    <property type="evidence" value="ECO:0007669"/>
    <property type="project" value="UniProtKB-KW"/>
</dbReference>
<evidence type="ECO:0000256" key="1">
    <source>
        <dbReference type="ARBA" id="ARBA00002486"/>
    </source>
</evidence>
<keyword evidence="5" id="KW-1185">Reference proteome</keyword>
<evidence type="ECO:0000313" key="4">
    <source>
        <dbReference type="EMBL" id="TCP30892.1"/>
    </source>
</evidence>